<dbReference type="NCBIfam" id="TIGR01726">
    <property type="entry name" value="HEQRo_perm_3TM"/>
    <property type="match status" value="1"/>
</dbReference>
<comment type="caution">
    <text evidence="10">The sequence shown here is derived from an EMBL/GenBank/DDBJ whole genome shotgun (WGS) entry which is preliminary data.</text>
</comment>
<proteinExistence type="inferred from homology"/>
<dbReference type="PROSITE" id="PS50928">
    <property type="entry name" value="ABC_TM1"/>
    <property type="match status" value="1"/>
</dbReference>
<dbReference type="InterPro" id="IPR010065">
    <property type="entry name" value="AA_ABC_transptr_permease_3TM"/>
</dbReference>
<dbReference type="Proteomes" id="UP000628840">
    <property type="component" value="Unassembled WGS sequence"/>
</dbReference>
<dbReference type="Gene3D" id="1.10.3720.10">
    <property type="entry name" value="MetI-like"/>
    <property type="match status" value="1"/>
</dbReference>
<reference evidence="10 11" key="1">
    <citation type="journal article" date="2019" name="Int. J. Syst. Evol. Microbiol.">
        <title>The Global Catalogue of Microorganisms (GCM) 10K type strain sequencing project: providing services to taxonomists for standard genome sequencing and annotation.</title>
        <authorList>
            <consortium name="The Broad Institute Genomics Platform"/>
            <consortium name="The Broad Institute Genome Sequencing Center for Infectious Disease"/>
            <person name="Wu L."/>
            <person name="Ma J."/>
        </authorList>
    </citation>
    <scope>NUCLEOTIDE SEQUENCE [LARGE SCALE GENOMIC DNA]</scope>
    <source>
        <strain evidence="10 11">JCM 19585</strain>
    </source>
</reference>
<organism evidence="10 11">
    <name type="scientific">Halarchaeum grantii</name>
    <dbReference type="NCBI Taxonomy" id="1193105"/>
    <lineage>
        <taxon>Archaea</taxon>
        <taxon>Methanobacteriati</taxon>
        <taxon>Methanobacteriota</taxon>
        <taxon>Stenosarchaea group</taxon>
        <taxon>Halobacteria</taxon>
        <taxon>Halobacteriales</taxon>
        <taxon>Halobacteriaceae</taxon>
    </lineage>
</organism>
<feature type="transmembrane region" description="Helical" evidence="8">
    <location>
        <begin position="75"/>
        <end position="101"/>
    </location>
</feature>
<accession>A0A830FAB8</accession>
<evidence type="ECO:0000313" key="11">
    <source>
        <dbReference type="Proteomes" id="UP000628840"/>
    </source>
</evidence>
<feature type="transmembrane region" description="Helical" evidence="8">
    <location>
        <begin position="30"/>
        <end position="54"/>
    </location>
</feature>
<evidence type="ECO:0000256" key="6">
    <source>
        <dbReference type="ARBA" id="ARBA00022989"/>
    </source>
</evidence>
<dbReference type="GeneID" id="55823032"/>
<dbReference type="CDD" id="cd06261">
    <property type="entry name" value="TM_PBP2"/>
    <property type="match status" value="1"/>
</dbReference>
<dbReference type="PANTHER" id="PTHR30614">
    <property type="entry name" value="MEMBRANE COMPONENT OF AMINO ACID ABC TRANSPORTER"/>
    <property type="match status" value="1"/>
</dbReference>
<evidence type="ECO:0000256" key="8">
    <source>
        <dbReference type="RuleBase" id="RU363032"/>
    </source>
</evidence>
<dbReference type="InterPro" id="IPR043429">
    <property type="entry name" value="ArtM/GltK/GlnP/TcyL/YhdX-like"/>
</dbReference>
<comment type="similarity">
    <text evidence="8">Belongs to the binding-protein-dependent transport system permease family.</text>
</comment>
<gene>
    <name evidence="10" type="ORF">GCM10009037_07890</name>
</gene>
<dbReference type="GO" id="GO:0022857">
    <property type="term" value="F:transmembrane transporter activity"/>
    <property type="evidence" value="ECO:0007669"/>
    <property type="project" value="InterPro"/>
</dbReference>
<dbReference type="RefSeq" id="WP_123075372.1">
    <property type="nucleotide sequence ID" value="NZ_BMPF01000001.1"/>
</dbReference>
<evidence type="ECO:0000259" key="9">
    <source>
        <dbReference type="PROSITE" id="PS50928"/>
    </source>
</evidence>
<dbReference type="Pfam" id="PF00528">
    <property type="entry name" value="BPD_transp_1"/>
    <property type="match status" value="1"/>
</dbReference>
<keyword evidence="7 8" id="KW-0472">Membrane</keyword>
<keyword evidence="5" id="KW-0029">Amino-acid transport</keyword>
<dbReference type="PANTHER" id="PTHR30614:SF0">
    <property type="entry name" value="L-CYSTINE TRANSPORT SYSTEM PERMEASE PROTEIN TCYL"/>
    <property type="match status" value="1"/>
</dbReference>
<protein>
    <submittedName>
        <fullName evidence="10">Glutamine ABC transporter permease</fullName>
    </submittedName>
</protein>
<feature type="domain" description="ABC transmembrane type-1" evidence="9">
    <location>
        <begin position="27"/>
        <end position="212"/>
    </location>
</feature>
<dbReference type="EMBL" id="BMPF01000001">
    <property type="protein sequence ID" value="GGL26651.1"/>
    <property type="molecule type" value="Genomic_DNA"/>
</dbReference>
<dbReference type="GO" id="GO:0006865">
    <property type="term" value="P:amino acid transport"/>
    <property type="evidence" value="ECO:0007669"/>
    <property type="project" value="UniProtKB-KW"/>
</dbReference>
<keyword evidence="6 8" id="KW-1133">Transmembrane helix</keyword>
<dbReference type="InterPro" id="IPR035906">
    <property type="entry name" value="MetI-like_sf"/>
</dbReference>
<sequence>MTAAALPLATSDWTYVWQNLGTLLRGVWPAVQLTGAALLAGFLVGVPLGVLEVYGGRRSAWLARKAGVAVRGTPILVIMFITYFGLGLSPAFVAATAALGVRSAAYQAQVFRGALQSIDRGQMEAARAVGLSKLGAIRHVMIPQGLRRFVPGFQNEYTIVLKDTSIAFAISYTEIFYQMYNLIPQQTTATPELFVTAAAVYLVLTLVGNRVLDYVDDAFGVPGGGASQ</sequence>
<evidence type="ECO:0000256" key="4">
    <source>
        <dbReference type="ARBA" id="ARBA00022692"/>
    </source>
</evidence>
<name>A0A830FAB8_9EURY</name>
<evidence type="ECO:0000256" key="5">
    <source>
        <dbReference type="ARBA" id="ARBA00022970"/>
    </source>
</evidence>
<evidence type="ECO:0000256" key="3">
    <source>
        <dbReference type="ARBA" id="ARBA00022475"/>
    </source>
</evidence>
<evidence type="ECO:0000256" key="7">
    <source>
        <dbReference type="ARBA" id="ARBA00023136"/>
    </source>
</evidence>
<dbReference type="AlphaFoldDB" id="A0A830FAB8"/>
<keyword evidence="2 8" id="KW-0813">Transport</keyword>
<evidence type="ECO:0000313" key="10">
    <source>
        <dbReference type="EMBL" id="GGL26651.1"/>
    </source>
</evidence>
<keyword evidence="4 8" id="KW-0812">Transmembrane</keyword>
<keyword evidence="11" id="KW-1185">Reference proteome</keyword>
<dbReference type="OrthoDB" id="323678at2157"/>
<comment type="subcellular location">
    <subcellularLocation>
        <location evidence="1 8">Cell membrane</location>
        <topology evidence="1 8">Multi-pass membrane protein</topology>
    </subcellularLocation>
</comment>
<dbReference type="SUPFAM" id="SSF161098">
    <property type="entry name" value="MetI-like"/>
    <property type="match status" value="1"/>
</dbReference>
<evidence type="ECO:0000256" key="2">
    <source>
        <dbReference type="ARBA" id="ARBA00022448"/>
    </source>
</evidence>
<evidence type="ECO:0000256" key="1">
    <source>
        <dbReference type="ARBA" id="ARBA00004651"/>
    </source>
</evidence>
<keyword evidence="3" id="KW-1003">Cell membrane</keyword>
<dbReference type="GO" id="GO:0043190">
    <property type="term" value="C:ATP-binding cassette (ABC) transporter complex"/>
    <property type="evidence" value="ECO:0007669"/>
    <property type="project" value="InterPro"/>
</dbReference>
<dbReference type="InterPro" id="IPR000515">
    <property type="entry name" value="MetI-like"/>
</dbReference>